<feature type="compositionally biased region" description="Basic residues" evidence="1">
    <location>
        <begin position="1"/>
        <end position="11"/>
    </location>
</feature>
<dbReference type="Proteomes" id="UP000015105">
    <property type="component" value="Chromosome 1D"/>
</dbReference>
<dbReference type="Pfam" id="PF14291">
    <property type="entry name" value="DUF4371"/>
    <property type="match status" value="1"/>
</dbReference>
<reference evidence="3" key="4">
    <citation type="submission" date="2019-03" db="UniProtKB">
        <authorList>
            <consortium name="EnsemblPlants"/>
        </authorList>
    </citation>
    <scope>IDENTIFICATION</scope>
</reference>
<feature type="region of interest" description="Disordered" evidence="1">
    <location>
        <begin position="1"/>
        <end position="23"/>
    </location>
</feature>
<dbReference type="InterPro" id="IPR006580">
    <property type="entry name" value="Znf_TTF"/>
</dbReference>
<evidence type="ECO:0000256" key="1">
    <source>
        <dbReference type="SAM" id="MobiDB-lite"/>
    </source>
</evidence>
<dbReference type="InterPro" id="IPR025398">
    <property type="entry name" value="DUF4371"/>
</dbReference>
<evidence type="ECO:0000313" key="3">
    <source>
        <dbReference type="EnsemblPlants" id="AET1Gv20644500.1"/>
    </source>
</evidence>
<evidence type="ECO:0000313" key="4">
    <source>
        <dbReference type="Proteomes" id="UP000015105"/>
    </source>
</evidence>
<dbReference type="PANTHER" id="PTHR45749">
    <property type="match status" value="1"/>
</dbReference>
<dbReference type="Gramene" id="AET1Gv20644500.1">
    <property type="protein sequence ID" value="AET1Gv20644500.1"/>
    <property type="gene ID" value="AET1Gv20644500"/>
</dbReference>
<dbReference type="SMART" id="SM00597">
    <property type="entry name" value="ZnF_TTF"/>
    <property type="match status" value="1"/>
</dbReference>
<reference evidence="3" key="5">
    <citation type="journal article" date="2021" name="G3 (Bethesda)">
        <title>Aegilops tauschii genome assembly Aet v5.0 features greater sequence contiguity and improved annotation.</title>
        <authorList>
            <person name="Wang L."/>
            <person name="Zhu T."/>
            <person name="Rodriguez J.C."/>
            <person name="Deal K.R."/>
            <person name="Dubcovsky J."/>
            <person name="McGuire P.E."/>
            <person name="Lux T."/>
            <person name="Spannagl M."/>
            <person name="Mayer K.F.X."/>
            <person name="Baldrich P."/>
            <person name="Meyers B.C."/>
            <person name="Huo N."/>
            <person name="Gu Y.Q."/>
            <person name="Zhou H."/>
            <person name="Devos K.M."/>
            <person name="Bennetzen J.L."/>
            <person name="Unver T."/>
            <person name="Budak H."/>
            <person name="Gulick P.J."/>
            <person name="Galiba G."/>
            <person name="Kalapos B."/>
            <person name="Nelson D.R."/>
            <person name="Li P."/>
            <person name="You F.M."/>
            <person name="Luo M.C."/>
            <person name="Dvorak J."/>
        </authorList>
    </citation>
    <scope>NUCLEOTIDE SEQUENCE [LARGE SCALE GENOMIC DNA]</scope>
    <source>
        <strain evidence="3">cv. AL8/78</strain>
    </source>
</reference>
<dbReference type="AlphaFoldDB" id="A0A452Z650"/>
<dbReference type="SUPFAM" id="SSF53098">
    <property type="entry name" value="Ribonuclease H-like"/>
    <property type="match status" value="1"/>
</dbReference>
<reference evidence="3" key="3">
    <citation type="journal article" date="2017" name="Nature">
        <title>Genome sequence of the progenitor of the wheat D genome Aegilops tauschii.</title>
        <authorList>
            <person name="Luo M.C."/>
            <person name="Gu Y.Q."/>
            <person name="Puiu D."/>
            <person name="Wang H."/>
            <person name="Twardziok S.O."/>
            <person name="Deal K.R."/>
            <person name="Huo N."/>
            <person name="Zhu T."/>
            <person name="Wang L."/>
            <person name="Wang Y."/>
            <person name="McGuire P.E."/>
            <person name="Liu S."/>
            <person name="Long H."/>
            <person name="Ramasamy R.K."/>
            <person name="Rodriguez J.C."/>
            <person name="Van S.L."/>
            <person name="Yuan L."/>
            <person name="Wang Z."/>
            <person name="Xia Z."/>
            <person name="Xiao L."/>
            <person name="Anderson O.D."/>
            <person name="Ouyang S."/>
            <person name="Liang Y."/>
            <person name="Zimin A.V."/>
            <person name="Pertea G."/>
            <person name="Qi P."/>
            <person name="Bennetzen J.L."/>
            <person name="Dai X."/>
            <person name="Dawson M.W."/>
            <person name="Muller H.G."/>
            <person name="Kugler K."/>
            <person name="Rivarola-Duarte L."/>
            <person name="Spannagl M."/>
            <person name="Mayer K.F.X."/>
            <person name="Lu F.H."/>
            <person name="Bevan M.W."/>
            <person name="Leroy P."/>
            <person name="Li P."/>
            <person name="You F.M."/>
            <person name="Sun Q."/>
            <person name="Liu Z."/>
            <person name="Lyons E."/>
            <person name="Wicker T."/>
            <person name="Salzberg S.L."/>
            <person name="Devos K.M."/>
            <person name="Dvorak J."/>
        </authorList>
    </citation>
    <scope>NUCLEOTIDE SEQUENCE [LARGE SCALE GENOMIC DNA]</scope>
    <source>
        <strain evidence="3">cv. AL8/78</strain>
    </source>
</reference>
<accession>A0A452Z650</accession>
<name>A0A452Z650_AEGTS</name>
<feature type="region of interest" description="Disordered" evidence="1">
    <location>
        <begin position="47"/>
        <end position="66"/>
    </location>
</feature>
<keyword evidence="4" id="KW-1185">Reference proteome</keyword>
<organism evidence="3 4">
    <name type="scientific">Aegilops tauschii subsp. strangulata</name>
    <name type="common">Goatgrass</name>
    <dbReference type="NCBI Taxonomy" id="200361"/>
    <lineage>
        <taxon>Eukaryota</taxon>
        <taxon>Viridiplantae</taxon>
        <taxon>Streptophyta</taxon>
        <taxon>Embryophyta</taxon>
        <taxon>Tracheophyta</taxon>
        <taxon>Spermatophyta</taxon>
        <taxon>Magnoliopsida</taxon>
        <taxon>Liliopsida</taxon>
        <taxon>Poales</taxon>
        <taxon>Poaceae</taxon>
        <taxon>BOP clade</taxon>
        <taxon>Pooideae</taxon>
        <taxon>Triticodae</taxon>
        <taxon>Triticeae</taxon>
        <taxon>Triticinae</taxon>
        <taxon>Aegilops</taxon>
    </lineage>
</organism>
<feature type="domain" description="TTF-type" evidence="2">
    <location>
        <begin position="146"/>
        <end position="231"/>
    </location>
</feature>
<dbReference type="PANTHER" id="PTHR45749:SF24">
    <property type="entry name" value="TTF-TYPE DOMAIN-CONTAINING PROTEIN"/>
    <property type="match status" value="1"/>
</dbReference>
<dbReference type="EnsemblPlants" id="AET1Gv20644500.1">
    <property type="protein sequence ID" value="AET1Gv20644500.1"/>
    <property type="gene ID" value="AET1Gv20644500"/>
</dbReference>
<reference evidence="4" key="1">
    <citation type="journal article" date="2014" name="Science">
        <title>Ancient hybridizations among the ancestral genomes of bread wheat.</title>
        <authorList>
            <consortium name="International Wheat Genome Sequencing Consortium,"/>
            <person name="Marcussen T."/>
            <person name="Sandve S.R."/>
            <person name="Heier L."/>
            <person name="Spannagl M."/>
            <person name="Pfeifer M."/>
            <person name="Jakobsen K.S."/>
            <person name="Wulff B.B."/>
            <person name="Steuernagel B."/>
            <person name="Mayer K.F."/>
            <person name="Olsen O.A."/>
        </authorList>
    </citation>
    <scope>NUCLEOTIDE SEQUENCE [LARGE SCALE GENOMIC DNA]</scope>
    <source>
        <strain evidence="4">cv. AL8/78</strain>
    </source>
</reference>
<dbReference type="STRING" id="200361.A0A452Z650"/>
<dbReference type="InterPro" id="IPR012337">
    <property type="entry name" value="RNaseH-like_sf"/>
</dbReference>
<evidence type="ECO:0000259" key="2">
    <source>
        <dbReference type="SMART" id="SM00597"/>
    </source>
</evidence>
<reference evidence="4" key="2">
    <citation type="journal article" date="2017" name="Nat. Plants">
        <title>The Aegilops tauschii genome reveals multiple impacts of transposons.</title>
        <authorList>
            <person name="Zhao G."/>
            <person name="Zou C."/>
            <person name="Li K."/>
            <person name="Wang K."/>
            <person name="Li T."/>
            <person name="Gao L."/>
            <person name="Zhang X."/>
            <person name="Wang H."/>
            <person name="Yang Z."/>
            <person name="Liu X."/>
            <person name="Jiang W."/>
            <person name="Mao L."/>
            <person name="Kong X."/>
            <person name="Jiao Y."/>
            <person name="Jia J."/>
        </authorList>
    </citation>
    <scope>NUCLEOTIDE SEQUENCE [LARGE SCALE GENOMIC DNA]</scope>
    <source>
        <strain evidence="4">cv. AL8/78</strain>
    </source>
</reference>
<protein>
    <recommendedName>
        <fullName evidence="2">TTF-type domain-containing protein</fullName>
    </recommendedName>
</protein>
<sequence length="667" mass="76212">YPSGSHKRKKKKEADEEKEALSGSLFKYYKSDTSTPRNPDELAIVLAGDRTNGNPEDDGDTPTEGNADVNMDDTNVSDHEPIFNSSAAESTSVDEEPISVDIYDPSNWGNLDNKARDILVEKGPKREEENTKYPLDENLRHFSYSHYSRKMSNGEVRDKKWLVFSKHTNKVFCFCCKLFNSDKCKSAMGNDGFCDWRHINERLKEHEASVDHITNMNSWNELRVRLSKHETIDKDLQQQITKEKERIRQVLLRIVAIVKFLGKRNLAFRGSSEQLYDNTNGNFLACVEMVAEFDLVMQDHLRRIQDKEIHHHYLSHKIQNELISLMASDITNSILKIVKVAKYFSVILDCTPDVSHQEQMSLLVRCVHISDGKIQIVEYFLAFLVVEDTSGLGIFKVLVDSMKSFDLNIDDIRGQGYDNGSNMKGKYKGVQSRLLEVNPRALYMPCACHSLNLTLCDMAKSCGRAVSFFGIVQRIYVLFSGSTKRWKVFVSHVTDLTVKSLSNTRWESRIKSVKAIRFQAPNIRSALLELSEDSGTEPKDRSDAKNLFDVLGSYEFILGMVIWHDILFAVDSVSRKLQSPSMCIETALKQIDGMRTYFDTYREEGFDSSVIIAKEIAAEMGVEPSFPVKRRVSRKKQFDEDDNDEAILEAEKDFKVNYFLIMVDKAA</sequence>
<proteinExistence type="predicted"/>